<evidence type="ECO:0000313" key="3">
    <source>
        <dbReference type="EMBL" id="JAP88897.1"/>
    </source>
</evidence>
<organism evidence="3">
    <name type="scientific">Trepomonas sp. PC1</name>
    <dbReference type="NCBI Taxonomy" id="1076344"/>
    <lineage>
        <taxon>Eukaryota</taxon>
        <taxon>Metamonada</taxon>
        <taxon>Diplomonadida</taxon>
        <taxon>Hexamitidae</taxon>
        <taxon>Hexamitinae</taxon>
        <taxon>Trepomonas</taxon>
    </lineage>
</organism>
<proteinExistence type="predicted"/>
<name>A0A146JWS5_9EUKA</name>
<evidence type="ECO:0000256" key="2">
    <source>
        <dbReference type="SAM" id="MobiDB-lite"/>
    </source>
</evidence>
<feature type="non-terminal residue" evidence="3">
    <location>
        <position position="336"/>
    </location>
</feature>
<dbReference type="AlphaFoldDB" id="A0A146JWS5"/>
<accession>A0A146JWS5</accession>
<protein>
    <submittedName>
        <fullName evidence="3">Uncharacterized protein</fullName>
    </submittedName>
</protein>
<evidence type="ECO:0000256" key="1">
    <source>
        <dbReference type="SAM" id="Coils"/>
    </source>
</evidence>
<keyword evidence="1" id="KW-0175">Coiled coil</keyword>
<feature type="compositionally biased region" description="Polar residues" evidence="2">
    <location>
        <begin position="22"/>
        <end position="35"/>
    </location>
</feature>
<feature type="region of interest" description="Disordered" evidence="2">
    <location>
        <begin position="12"/>
        <end position="40"/>
    </location>
</feature>
<feature type="non-terminal residue" evidence="3">
    <location>
        <position position="1"/>
    </location>
</feature>
<feature type="coiled-coil region" evidence="1">
    <location>
        <begin position="130"/>
        <end position="326"/>
    </location>
</feature>
<sequence>ISEMLKRLEILRQKQAERRSHSSPTKEPSPQTKGQRQYELKPQINLEQLVKVDPLLLKLSPNTYVKQISPQKQKKQQEEQKEIIDLALSQKLTPQSDLKELNLQLSKKSTEQIDYSQQLASQKALQIKMQNQYETQLRQKQEQIQSLEDQIKRLSANSKDSKDVTIQKLKEEIWQIQRGKLAGSQLEVENQMLKQKLKKLETQLDQFGSNSDYAQLQNELKEWQEQVLSQSVLIQQLKEQLEEQSMKHQDELEKSIHRVAQISNDQVIELQQQIHSLQFENATLKQNYQKQQKEHQYLRNLMETKNQDLQNQLEESLKQNDELMGEFLTSQSKIED</sequence>
<dbReference type="EMBL" id="GDID01007709">
    <property type="protein sequence ID" value="JAP88897.1"/>
    <property type="molecule type" value="Transcribed_RNA"/>
</dbReference>
<reference evidence="3" key="1">
    <citation type="submission" date="2015-07" db="EMBL/GenBank/DDBJ databases">
        <title>Adaptation to a free-living lifestyle via gene acquisitions in the diplomonad Trepomonas sp. PC1.</title>
        <authorList>
            <person name="Xu F."/>
            <person name="Jerlstrom-Hultqvist J."/>
            <person name="Kolisko M."/>
            <person name="Simpson A.G.B."/>
            <person name="Roger A.J."/>
            <person name="Svard S.G."/>
            <person name="Andersson J.O."/>
        </authorList>
    </citation>
    <scope>NUCLEOTIDE SEQUENCE</scope>
    <source>
        <strain evidence="3">PC1</strain>
    </source>
</reference>
<gene>
    <name evidence="3" type="ORF">TPC1_31608</name>
</gene>